<gene>
    <name evidence="3" type="ORF">CGLO_16898</name>
</gene>
<sequence>MQIKTIAILFFATLAAAVPNKAAADGVEAREAASGPSPGGSCPGDPNCGP</sequence>
<dbReference type="Proteomes" id="UP000015530">
    <property type="component" value="Unassembled WGS sequence"/>
</dbReference>
<feature type="compositionally biased region" description="Low complexity" evidence="1">
    <location>
        <begin position="27"/>
        <end position="36"/>
    </location>
</feature>
<evidence type="ECO:0000256" key="1">
    <source>
        <dbReference type="SAM" id="MobiDB-lite"/>
    </source>
</evidence>
<reference evidence="4" key="1">
    <citation type="journal article" date="2013" name="Mol. Plant Microbe Interact.">
        <title>Global aspects of pacC regulation of pathogenicity genes in Colletotrichum gloeosporioides as revealed by transcriptome analysis.</title>
        <authorList>
            <person name="Alkan N."/>
            <person name="Meng X."/>
            <person name="Friedlander G."/>
            <person name="Reuveni E."/>
            <person name="Sukno S."/>
            <person name="Sherman A."/>
            <person name="Thon M."/>
            <person name="Fluhr R."/>
            <person name="Prusky D."/>
        </authorList>
    </citation>
    <scope>NUCLEOTIDE SEQUENCE [LARGE SCALE GENOMIC DNA]</scope>
    <source>
        <strain evidence="4">Cg-14</strain>
    </source>
</reference>
<dbReference type="AlphaFoldDB" id="T0JMG3"/>
<proteinExistence type="predicted"/>
<name>T0JMG3_COLGC</name>
<feature type="chain" id="PRO_5004565810" evidence="2">
    <location>
        <begin position="18"/>
        <end position="50"/>
    </location>
</feature>
<feature type="region of interest" description="Disordered" evidence="1">
    <location>
        <begin position="27"/>
        <end position="50"/>
    </location>
</feature>
<evidence type="ECO:0000256" key="2">
    <source>
        <dbReference type="SAM" id="SignalP"/>
    </source>
</evidence>
<accession>T0JMG3</accession>
<comment type="caution">
    <text evidence="3">The sequence shown here is derived from an EMBL/GenBank/DDBJ whole genome shotgun (WGS) entry which is preliminary data.</text>
</comment>
<protein>
    <submittedName>
        <fullName evidence="3">Uncharacterized protein</fullName>
    </submittedName>
</protein>
<keyword evidence="2" id="KW-0732">Signal</keyword>
<organism evidence="3 4">
    <name type="scientific">Colletotrichum gloeosporioides (strain Cg-14)</name>
    <name type="common">Anthracnose fungus</name>
    <name type="synonym">Glomerella cingulata</name>
    <dbReference type="NCBI Taxonomy" id="1237896"/>
    <lineage>
        <taxon>Eukaryota</taxon>
        <taxon>Fungi</taxon>
        <taxon>Dikarya</taxon>
        <taxon>Ascomycota</taxon>
        <taxon>Pezizomycotina</taxon>
        <taxon>Sordariomycetes</taxon>
        <taxon>Hypocreomycetidae</taxon>
        <taxon>Glomerellales</taxon>
        <taxon>Glomerellaceae</taxon>
        <taxon>Colletotrichum</taxon>
        <taxon>Colletotrichum gloeosporioides species complex</taxon>
    </lineage>
</organism>
<dbReference type="HOGENOM" id="CLU_3124932_0_0_1"/>
<evidence type="ECO:0000313" key="4">
    <source>
        <dbReference type="Proteomes" id="UP000015530"/>
    </source>
</evidence>
<evidence type="ECO:0000313" key="3">
    <source>
        <dbReference type="EMBL" id="EQB44372.1"/>
    </source>
</evidence>
<dbReference type="EMBL" id="AMYD01004021">
    <property type="protein sequence ID" value="EQB44372.1"/>
    <property type="molecule type" value="Genomic_DNA"/>
</dbReference>
<feature type="signal peptide" evidence="2">
    <location>
        <begin position="1"/>
        <end position="17"/>
    </location>
</feature>